<keyword evidence="3" id="KW-1185">Reference proteome</keyword>
<evidence type="ECO:0000256" key="1">
    <source>
        <dbReference type="SAM" id="MobiDB-lite"/>
    </source>
</evidence>
<reference evidence="2 3" key="1">
    <citation type="journal article" date="2014" name="BMC Genomics">
        <title>Adaptive genomic structural variation in the grape powdery mildew pathogen, Erysiphe necator.</title>
        <authorList>
            <person name="Jones L."/>
            <person name="Riaz S."/>
            <person name="Morales-Cruz A."/>
            <person name="Amrine K.C."/>
            <person name="McGuire B."/>
            <person name="Gubler W.D."/>
            <person name="Walker M.A."/>
            <person name="Cantu D."/>
        </authorList>
    </citation>
    <scope>NUCLEOTIDE SEQUENCE [LARGE SCALE GENOMIC DNA]</scope>
    <source>
        <strain evidence="3">c</strain>
    </source>
</reference>
<feature type="region of interest" description="Disordered" evidence="1">
    <location>
        <begin position="24"/>
        <end position="96"/>
    </location>
</feature>
<evidence type="ECO:0000313" key="2">
    <source>
        <dbReference type="EMBL" id="KHJ31433.1"/>
    </source>
</evidence>
<dbReference type="HOGENOM" id="CLU_552303_0_0_1"/>
<evidence type="ECO:0000313" key="3">
    <source>
        <dbReference type="Proteomes" id="UP000030854"/>
    </source>
</evidence>
<dbReference type="Proteomes" id="UP000030854">
    <property type="component" value="Unassembled WGS sequence"/>
</dbReference>
<dbReference type="STRING" id="52586.A0A0B1NZM7"/>
<feature type="region of interest" description="Disordered" evidence="1">
    <location>
        <begin position="137"/>
        <end position="249"/>
    </location>
</feature>
<feature type="compositionally biased region" description="Polar residues" evidence="1">
    <location>
        <begin position="158"/>
        <end position="178"/>
    </location>
</feature>
<feature type="compositionally biased region" description="Basic and acidic residues" evidence="1">
    <location>
        <begin position="32"/>
        <end position="50"/>
    </location>
</feature>
<organism evidence="2 3">
    <name type="scientific">Uncinula necator</name>
    <name type="common">Grape powdery mildew</name>
    <dbReference type="NCBI Taxonomy" id="52586"/>
    <lineage>
        <taxon>Eukaryota</taxon>
        <taxon>Fungi</taxon>
        <taxon>Dikarya</taxon>
        <taxon>Ascomycota</taxon>
        <taxon>Pezizomycotina</taxon>
        <taxon>Leotiomycetes</taxon>
        <taxon>Erysiphales</taxon>
        <taxon>Erysiphaceae</taxon>
        <taxon>Erysiphe</taxon>
    </lineage>
</organism>
<dbReference type="PANTHER" id="PTHR42023:SF1">
    <property type="entry name" value="BHLH DOMAIN-CONTAINING PROTEIN"/>
    <property type="match status" value="1"/>
</dbReference>
<sequence>MEPASRNFRGDTAFAERQKLNHVTRTARTLSPKRDNTENRSFRQAIDPRWDPFSGEITSSDKGKPQSVKPKTFGISLRQVDGRKGTTSDFKTPTPVVERIRKLNSRPSVETLEGRSPSFISSSTTAFVSNVEILTPETSSGPEVDIEIRPQSRPGLVTQKSNSTMGKIPVQNSETRNQVPKFMSSDKDLANSTHEKSSTYNKYEAGADTKKEENTIISSDTFSPKSAKVEDKLSSKEPRPSIESNSTSQLLITELEFPKNHIRSSPPVTSENTDHAVQAPSPNNLNINSSIDAKKLTRMSNHKVDKPLIKTNAPVQQDAIVINRVRPSDLSPKLHRITRKAVPPGSPIFISMSIPPNMNANERHLLTKTLPLTPAENSSNDLVTVLQAHLDSLAHRRRNITRSIRQMTELMPRDNLLITDEVRLKREHEKRKVAMLREEEAEIKREEHEVGLRLHRAWKRTESGAVYEPTSLWVRRVTGVGKNWSWPNQDLPVC</sequence>
<feature type="compositionally biased region" description="Polar residues" evidence="1">
    <location>
        <begin position="215"/>
        <end position="224"/>
    </location>
</feature>
<dbReference type="PANTHER" id="PTHR42023">
    <property type="entry name" value="BHLH DOMAIN-CONTAINING PROTEIN"/>
    <property type="match status" value="1"/>
</dbReference>
<dbReference type="EMBL" id="JNVN01002893">
    <property type="protein sequence ID" value="KHJ31433.1"/>
    <property type="molecule type" value="Genomic_DNA"/>
</dbReference>
<feature type="compositionally biased region" description="Basic and acidic residues" evidence="1">
    <location>
        <begin position="205"/>
        <end position="214"/>
    </location>
</feature>
<comment type="caution">
    <text evidence="2">The sequence shown here is derived from an EMBL/GenBank/DDBJ whole genome shotgun (WGS) entry which is preliminary data.</text>
</comment>
<dbReference type="AlphaFoldDB" id="A0A0B1NZM7"/>
<name>A0A0B1NZM7_UNCNE</name>
<feature type="region of interest" description="Disordered" evidence="1">
    <location>
        <begin position="262"/>
        <end position="287"/>
    </location>
</feature>
<gene>
    <name evidence="2" type="ORF">EV44_g6463</name>
</gene>
<feature type="compositionally biased region" description="Basic and acidic residues" evidence="1">
    <location>
        <begin position="227"/>
        <end position="240"/>
    </location>
</feature>
<protein>
    <submittedName>
        <fullName evidence="2">Uncharacterized protein</fullName>
    </submittedName>
</protein>
<proteinExistence type="predicted"/>
<feature type="compositionally biased region" description="Basic and acidic residues" evidence="1">
    <location>
        <begin position="184"/>
        <end position="197"/>
    </location>
</feature>
<accession>A0A0B1NZM7</accession>